<comment type="caution">
    <text evidence="2">The sequence shown here is derived from an EMBL/GenBank/DDBJ whole genome shotgun (WGS) entry which is preliminary data.</text>
</comment>
<dbReference type="GO" id="GO:0006508">
    <property type="term" value="P:proteolysis"/>
    <property type="evidence" value="ECO:0007669"/>
    <property type="project" value="InterPro"/>
</dbReference>
<protein>
    <recommendedName>
        <fullName evidence="1">Peptidase S1 domain-containing protein</fullName>
    </recommendedName>
</protein>
<gene>
    <name evidence="2" type="ORF">CYMTET_15485</name>
</gene>
<dbReference type="SUPFAM" id="SSF50494">
    <property type="entry name" value="Trypsin-like serine proteases"/>
    <property type="match status" value="1"/>
</dbReference>
<keyword evidence="3" id="KW-1185">Reference proteome</keyword>
<dbReference type="InterPro" id="IPR001254">
    <property type="entry name" value="Trypsin_dom"/>
</dbReference>
<dbReference type="EMBL" id="LGRX02006557">
    <property type="protein sequence ID" value="KAK3276434.1"/>
    <property type="molecule type" value="Genomic_DNA"/>
</dbReference>
<evidence type="ECO:0000313" key="2">
    <source>
        <dbReference type="EMBL" id="KAK3276434.1"/>
    </source>
</evidence>
<dbReference type="GO" id="GO:0004252">
    <property type="term" value="F:serine-type endopeptidase activity"/>
    <property type="evidence" value="ECO:0007669"/>
    <property type="project" value="InterPro"/>
</dbReference>
<evidence type="ECO:0000313" key="3">
    <source>
        <dbReference type="Proteomes" id="UP001190700"/>
    </source>
</evidence>
<name>A0AAE0GDZ0_9CHLO</name>
<reference evidence="2 3" key="1">
    <citation type="journal article" date="2015" name="Genome Biol. Evol.">
        <title>Comparative Genomics of a Bacterivorous Green Alga Reveals Evolutionary Causalities and Consequences of Phago-Mixotrophic Mode of Nutrition.</title>
        <authorList>
            <person name="Burns J.A."/>
            <person name="Paasch A."/>
            <person name="Narechania A."/>
            <person name="Kim E."/>
        </authorList>
    </citation>
    <scope>NUCLEOTIDE SEQUENCE [LARGE SCALE GENOMIC DNA]</scope>
    <source>
        <strain evidence="2 3">PLY_AMNH</strain>
    </source>
</reference>
<dbReference type="AlphaFoldDB" id="A0AAE0GDZ0"/>
<dbReference type="Gene3D" id="2.40.10.10">
    <property type="entry name" value="Trypsin-like serine proteases"/>
    <property type="match status" value="1"/>
</dbReference>
<sequence length="183" mass="20106">MGYYAITLNGAMVLSGTKFENNVTAVVSQLPFEAMQRTDACVSSASGAEGRRLIGGGDEIEDGRAYRFVGSMGNFRWAHAYHGCGASLIASNLILTAAHCFAKTVAGWPYYSRDVCQDTCAYDETYGANNGQCDDNRGTGYCKLGSDCQDCGTYVQTQAKTHRPPMLLPYLLFLWNLLYYHRN</sequence>
<dbReference type="InterPro" id="IPR009003">
    <property type="entry name" value="Peptidase_S1_PA"/>
</dbReference>
<dbReference type="Pfam" id="PF00089">
    <property type="entry name" value="Trypsin"/>
    <property type="match status" value="1"/>
</dbReference>
<feature type="domain" description="Peptidase S1" evidence="1">
    <location>
        <begin position="55"/>
        <end position="103"/>
    </location>
</feature>
<evidence type="ECO:0000259" key="1">
    <source>
        <dbReference type="Pfam" id="PF00089"/>
    </source>
</evidence>
<proteinExistence type="predicted"/>
<dbReference type="Proteomes" id="UP001190700">
    <property type="component" value="Unassembled WGS sequence"/>
</dbReference>
<accession>A0AAE0GDZ0</accession>
<organism evidence="2 3">
    <name type="scientific">Cymbomonas tetramitiformis</name>
    <dbReference type="NCBI Taxonomy" id="36881"/>
    <lineage>
        <taxon>Eukaryota</taxon>
        <taxon>Viridiplantae</taxon>
        <taxon>Chlorophyta</taxon>
        <taxon>Pyramimonadophyceae</taxon>
        <taxon>Pyramimonadales</taxon>
        <taxon>Pyramimonadaceae</taxon>
        <taxon>Cymbomonas</taxon>
    </lineage>
</organism>
<dbReference type="InterPro" id="IPR043504">
    <property type="entry name" value="Peptidase_S1_PA_chymotrypsin"/>
</dbReference>